<feature type="domain" description="C-type lectin" evidence="2">
    <location>
        <begin position="8"/>
        <end position="112"/>
    </location>
</feature>
<proteinExistence type="predicted"/>
<dbReference type="GO" id="GO:0030246">
    <property type="term" value="F:carbohydrate binding"/>
    <property type="evidence" value="ECO:0007669"/>
    <property type="project" value="UniProtKB-KW"/>
</dbReference>
<dbReference type="EMBL" id="VIIS01000314">
    <property type="protein sequence ID" value="KAF0310354.1"/>
    <property type="molecule type" value="Genomic_DNA"/>
</dbReference>
<dbReference type="CDD" id="cd00037">
    <property type="entry name" value="CLECT"/>
    <property type="match status" value="1"/>
</dbReference>
<comment type="caution">
    <text evidence="3">The sequence shown here is derived from an EMBL/GenBank/DDBJ whole genome shotgun (WGS) entry which is preliminary data.</text>
</comment>
<reference evidence="3 4" key="1">
    <citation type="submission" date="2019-07" db="EMBL/GenBank/DDBJ databases">
        <title>Draft genome assembly of a fouling barnacle, Amphibalanus amphitrite (Darwin, 1854): The first reference genome for Thecostraca.</title>
        <authorList>
            <person name="Kim W."/>
        </authorList>
    </citation>
    <scope>NUCLEOTIDE SEQUENCE [LARGE SCALE GENOMIC DNA]</scope>
    <source>
        <strain evidence="3">SNU_AA5</strain>
        <tissue evidence="3">Soma without cirri and trophi</tissue>
    </source>
</reference>
<gene>
    <name evidence="3" type="primary">LECM1_2</name>
    <name evidence="3" type="ORF">FJT64_001983</name>
</gene>
<evidence type="ECO:0000259" key="2">
    <source>
        <dbReference type="PROSITE" id="PS50041"/>
    </source>
</evidence>
<keyword evidence="4" id="KW-1185">Reference proteome</keyword>
<dbReference type="SUPFAM" id="SSF56436">
    <property type="entry name" value="C-type lectin-like"/>
    <property type="match status" value="1"/>
</dbReference>
<evidence type="ECO:0000313" key="4">
    <source>
        <dbReference type="Proteomes" id="UP000440578"/>
    </source>
</evidence>
<organism evidence="3 4">
    <name type="scientific">Amphibalanus amphitrite</name>
    <name type="common">Striped barnacle</name>
    <name type="synonym">Balanus amphitrite</name>
    <dbReference type="NCBI Taxonomy" id="1232801"/>
    <lineage>
        <taxon>Eukaryota</taxon>
        <taxon>Metazoa</taxon>
        <taxon>Ecdysozoa</taxon>
        <taxon>Arthropoda</taxon>
        <taxon>Crustacea</taxon>
        <taxon>Multicrustacea</taxon>
        <taxon>Cirripedia</taxon>
        <taxon>Thoracica</taxon>
        <taxon>Thoracicalcarea</taxon>
        <taxon>Balanomorpha</taxon>
        <taxon>Balanoidea</taxon>
        <taxon>Balanidae</taxon>
        <taxon>Amphibalaninae</taxon>
        <taxon>Amphibalanus</taxon>
    </lineage>
</organism>
<evidence type="ECO:0000256" key="1">
    <source>
        <dbReference type="ARBA" id="ARBA00023157"/>
    </source>
</evidence>
<accession>A0A6A4X2V2</accession>
<dbReference type="SMART" id="SM00034">
    <property type="entry name" value="CLECT"/>
    <property type="match status" value="1"/>
</dbReference>
<dbReference type="PROSITE" id="PS50041">
    <property type="entry name" value="C_TYPE_LECTIN_2"/>
    <property type="match status" value="1"/>
</dbReference>
<evidence type="ECO:0000313" key="3">
    <source>
        <dbReference type="EMBL" id="KAF0310354.1"/>
    </source>
</evidence>
<dbReference type="InterPro" id="IPR001304">
    <property type="entry name" value="C-type_lectin-like"/>
</dbReference>
<dbReference type="OrthoDB" id="6338838at2759"/>
<dbReference type="Pfam" id="PF00059">
    <property type="entry name" value="Lectin_C"/>
    <property type="match status" value="1"/>
</dbReference>
<keyword evidence="3" id="KW-0430">Lectin</keyword>
<dbReference type="InterPro" id="IPR016187">
    <property type="entry name" value="CTDL_fold"/>
</dbReference>
<dbReference type="AlphaFoldDB" id="A0A6A4X2V2"/>
<dbReference type="InterPro" id="IPR018378">
    <property type="entry name" value="C-type_lectin_CS"/>
</dbReference>
<dbReference type="PROSITE" id="PS00615">
    <property type="entry name" value="C_TYPE_LECTIN_1"/>
    <property type="match status" value="1"/>
</dbReference>
<dbReference type="Gene3D" id="3.10.100.10">
    <property type="entry name" value="Mannose-Binding Protein A, subunit A"/>
    <property type="match status" value="1"/>
</dbReference>
<name>A0A6A4X2V2_AMPAM</name>
<dbReference type="InterPro" id="IPR016186">
    <property type="entry name" value="C-type_lectin-like/link_sf"/>
</dbReference>
<dbReference type="PANTHER" id="PTHR22803">
    <property type="entry name" value="MANNOSE, PHOSPHOLIPASE, LECTIN RECEPTOR RELATED"/>
    <property type="match status" value="1"/>
</dbReference>
<keyword evidence="1" id="KW-1015">Disulfide bond</keyword>
<sequence length="116" mass="12788">MDMTYDVQAHRDCALLHRRAGLASVHPGSAGHLRDVLAATQVRAAWVGLTRLAGRGSGWVWSDGSTLDTAKWAPRSPSNYGSGQKHCVLMRADRSGSWVDDKCDKVEHFVCQVWLK</sequence>
<dbReference type="InterPro" id="IPR050111">
    <property type="entry name" value="C-type_lectin/snaclec_domain"/>
</dbReference>
<protein>
    <submittedName>
        <fullName evidence="3">C-type lectin 1</fullName>
    </submittedName>
</protein>
<dbReference type="Proteomes" id="UP000440578">
    <property type="component" value="Unassembled WGS sequence"/>
</dbReference>